<dbReference type="Proteomes" id="UP000005835">
    <property type="component" value="Unassembled WGS sequence"/>
</dbReference>
<dbReference type="GO" id="GO:0004067">
    <property type="term" value="F:asparaginase activity"/>
    <property type="evidence" value="ECO:0007669"/>
    <property type="project" value="UniProtKB-UniRule"/>
</dbReference>
<comment type="similarity">
    <text evidence="1">Belongs to the asparaginase 1 family.</text>
</comment>
<protein>
    <recommendedName>
        <fullName evidence="7">L-asparaginase N-terminal domain-containing protein</fullName>
    </recommendedName>
</protein>
<organism evidence="8 9">
    <name type="scientific">Sutterella wadsworthensis 2_1_59BFAA</name>
    <dbReference type="NCBI Taxonomy" id="742823"/>
    <lineage>
        <taxon>Bacteria</taxon>
        <taxon>Pseudomonadati</taxon>
        <taxon>Pseudomonadota</taxon>
        <taxon>Betaproteobacteria</taxon>
        <taxon>Burkholderiales</taxon>
        <taxon>Sutterellaceae</taxon>
        <taxon>Sutterella</taxon>
    </lineage>
</organism>
<dbReference type="PIRSF" id="PIRSF001220">
    <property type="entry name" value="L-ASNase_gatD"/>
    <property type="match status" value="1"/>
</dbReference>
<dbReference type="InterPro" id="IPR027475">
    <property type="entry name" value="Asparaginase/glutaminase_AS2"/>
</dbReference>
<evidence type="ECO:0000256" key="5">
    <source>
        <dbReference type="PROSITE-ProRule" id="PRU10100"/>
    </source>
</evidence>
<dbReference type="InterPro" id="IPR036152">
    <property type="entry name" value="Asp/glu_Ase-like_sf"/>
</dbReference>
<accession>K1JV43</accession>
<dbReference type="InterPro" id="IPR020827">
    <property type="entry name" value="Asparaginase/glutaminase_AS1"/>
</dbReference>
<dbReference type="AlphaFoldDB" id="K1JV43"/>
<feature type="chain" id="PRO_5003850085" description="L-asparaginase N-terminal domain-containing protein" evidence="6">
    <location>
        <begin position="22"/>
        <end position="138"/>
    </location>
</feature>
<comment type="caution">
    <text evidence="8">The sequence shown here is derived from an EMBL/GenBank/DDBJ whole genome shotgun (WGS) entry which is preliminary data.</text>
</comment>
<evidence type="ECO:0000256" key="6">
    <source>
        <dbReference type="SAM" id="SignalP"/>
    </source>
</evidence>
<dbReference type="EMBL" id="ADMG01000039">
    <property type="protein sequence ID" value="EKB30548.1"/>
    <property type="molecule type" value="Genomic_DNA"/>
</dbReference>
<dbReference type="PROSITE" id="PS00144">
    <property type="entry name" value="ASN_GLN_ASE_1"/>
    <property type="match status" value="1"/>
</dbReference>
<feature type="domain" description="L-asparaginase N-terminal" evidence="7">
    <location>
        <begin position="26"/>
        <end position="119"/>
    </location>
</feature>
<proteinExistence type="inferred from homology"/>
<dbReference type="HOGENOM" id="CLU_019134_5_0_4"/>
<dbReference type="Gene3D" id="3.40.50.1170">
    <property type="entry name" value="L-asparaginase, N-terminal domain"/>
    <property type="match status" value="1"/>
</dbReference>
<evidence type="ECO:0000259" key="7">
    <source>
        <dbReference type="Pfam" id="PF00710"/>
    </source>
</evidence>
<evidence type="ECO:0000256" key="4">
    <source>
        <dbReference type="PROSITE-ProRule" id="PRU10099"/>
    </source>
</evidence>
<dbReference type="OrthoDB" id="9788068at2"/>
<dbReference type="PIRSF" id="PIRSF500176">
    <property type="entry name" value="L_ASNase"/>
    <property type="match status" value="1"/>
</dbReference>
<evidence type="ECO:0000313" key="8">
    <source>
        <dbReference type="EMBL" id="EKB30548.1"/>
    </source>
</evidence>
<dbReference type="RefSeq" id="WP_005436335.1">
    <property type="nucleotide sequence ID" value="NZ_JH815519.1"/>
</dbReference>
<dbReference type="PRINTS" id="PR00139">
    <property type="entry name" value="ASNGLNASE"/>
</dbReference>
<feature type="active site" description="O-isoaspartyl threonine intermediate" evidence="2">
    <location>
        <position position="35"/>
    </location>
</feature>
<dbReference type="InterPro" id="IPR006034">
    <property type="entry name" value="Asparaginase/glutaminase-like"/>
</dbReference>
<dbReference type="SUPFAM" id="SSF53774">
    <property type="entry name" value="Glutaminase/Asparaginase"/>
    <property type="match status" value="1"/>
</dbReference>
<keyword evidence="9" id="KW-1185">Reference proteome</keyword>
<name>K1JV43_9BURK</name>
<dbReference type="PROSITE" id="PS00917">
    <property type="entry name" value="ASN_GLN_ASE_2"/>
    <property type="match status" value="1"/>
</dbReference>
<dbReference type="InterPro" id="IPR037152">
    <property type="entry name" value="L-asparaginase_N_sf"/>
</dbReference>
<evidence type="ECO:0000256" key="3">
    <source>
        <dbReference type="PIRSR" id="PIRSR001220-2"/>
    </source>
</evidence>
<feature type="binding site" evidence="3">
    <location>
        <begin position="115"/>
        <end position="116"/>
    </location>
    <ligand>
        <name>substrate</name>
    </ligand>
</feature>
<feature type="signal peptide" evidence="6">
    <location>
        <begin position="1"/>
        <end position="21"/>
    </location>
</feature>
<dbReference type="eggNOG" id="COG0252">
    <property type="taxonomic scope" value="Bacteria"/>
</dbReference>
<reference evidence="8 9" key="1">
    <citation type="submission" date="2012-05" db="EMBL/GenBank/DDBJ databases">
        <title>The Genome Sequence of Sutterella wadsworthensis 2_1_59BFAA.</title>
        <authorList>
            <consortium name="The Broad Institute Genome Sequencing Platform"/>
            <person name="Earl A."/>
            <person name="Ward D."/>
            <person name="Feldgarden M."/>
            <person name="Gevers D."/>
            <person name="Daigneault M."/>
            <person name="Strauss J."/>
            <person name="Allen-Vercoe E."/>
            <person name="Walker B."/>
            <person name="Young S.K."/>
            <person name="Zeng Q."/>
            <person name="Gargeya S."/>
            <person name="Fitzgerald M."/>
            <person name="Haas B."/>
            <person name="Abouelleil A."/>
            <person name="Alvarado L."/>
            <person name="Arachchi H.M."/>
            <person name="Berlin A.M."/>
            <person name="Chapman S.B."/>
            <person name="Goldberg J."/>
            <person name="Griggs A."/>
            <person name="Gujja S."/>
            <person name="Hansen M."/>
            <person name="Howarth C."/>
            <person name="Imamovic A."/>
            <person name="Larimer J."/>
            <person name="McCowen C."/>
            <person name="Montmayeur A."/>
            <person name="Murphy C."/>
            <person name="Neiman D."/>
            <person name="Pearson M."/>
            <person name="Priest M."/>
            <person name="Roberts A."/>
            <person name="Saif S."/>
            <person name="Shea T."/>
            <person name="Sisk P."/>
            <person name="Sykes S."/>
            <person name="Wortman J."/>
            <person name="Nusbaum C."/>
            <person name="Birren B."/>
        </authorList>
    </citation>
    <scope>NUCLEOTIDE SEQUENCE [LARGE SCALE GENOMIC DNA]</scope>
    <source>
        <strain evidence="8 9">2_1_59BFAA</strain>
    </source>
</reference>
<evidence type="ECO:0000256" key="2">
    <source>
        <dbReference type="PIRSR" id="PIRSR001220-1"/>
    </source>
</evidence>
<gene>
    <name evidence="8" type="ORF">HMPREF9465_01846</name>
</gene>
<dbReference type="PATRIC" id="fig|742823.3.peg.1843"/>
<evidence type="ECO:0000256" key="1">
    <source>
        <dbReference type="ARBA" id="ARBA00010518"/>
    </source>
</evidence>
<dbReference type="GO" id="GO:0006520">
    <property type="term" value="P:amino acid metabolic process"/>
    <property type="evidence" value="ECO:0007669"/>
    <property type="project" value="InterPro"/>
</dbReference>
<feature type="active site" evidence="5">
    <location>
        <position position="115"/>
    </location>
</feature>
<evidence type="ECO:0000313" key="9">
    <source>
        <dbReference type="Proteomes" id="UP000005835"/>
    </source>
</evidence>
<dbReference type="InterPro" id="IPR027474">
    <property type="entry name" value="L-asparaginase_N"/>
</dbReference>
<feature type="binding site" evidence="3">
    <location>
        <position position="82"/>
    </location>
    <ligand>
        <name>substrate</name>
    </ligand>
</feature>
<dbReference type="Pfam" id="PF00710">
    <property type="entry name" value="Asparaginase"/>
    <property type="match status" value="1"/>
</dbReference>
<feature type="active site" evidence="4">
    <location>
        <position position="35"/>
    </location>
</feature>
<dbReference type="PROSITE" id="PS51732">
    <property type="entry name" value="ASN_GLN_ASE_3"/>
    <property type="match status" value="1"/>
</dbReference>
<keyword evidence="6" id="KW-0732">Signal</keyword>
<sequence>MNFKKTLLAVALTLSAGFAMAADLPQVAILATGGTIAGTAASATQTTGYKAGDLAIQTLIDAVPQIKDYATVTGEQIVKISSNNLTDQVLLTLARRCNELLADPKVSGIVITHGTDTLERIPRAFPIHVAHMGGVKRG</sequence>
<dbReference type="STRING" id="742823.HMPREF9465_01846"/>